<proteinExistence type="predicted"/>
<dbReference type="EMBL" id="JAAALK010000290">
    <property type="protein sequence ID" value="KAG8047562.1"/>
    <property type="molecule type" value="Genomic_DNA"/>
</dbReference>
<keyword evidence="2" id="KW-1185">Reference proteome</keyword>
<gene>
    <name evidence="1" type="ORF">GUJ93_ZPchr0008g13586</name>
</gene>
<evidence type="ECO:0000313" key="2">
    <source>
        <dbReference type="Proteomes" id="UP000729402"/>
    </source>
</evidence>
<comment type="caution">
    <text evidence="1">The sequence shown here is derived from an EMBL/GenBank/DDBJ whole genome shotgun (WGS) entry which is preliminary data.</text>
</comment>
<dbReference type="Proteomes" id="UP000729402">
    <property type="component" value="Unassembled WGS sequence"/>
</dbReference>
<sequence>MLCVLLEKYNQIEITIEMLLDVNTMSIEELVGQLHVADDKYGIKEVVDDIRKVLLTEEQWETCKRQRHGKQHACKDGIKNGSEKPRVGFGVL</sequence>
<dbReference type="AlphaFoldDB" id="A0A8J5RE29"/>
<name>A0A8J5RE29_ZIZPA</name>
<reference evidence="1" key="2">
    <citation type="submission" date="2021-02" db="EMBL/GenBank/DDBJ databases">
        <authorList>
            <person name="Kimball J.A."/>
            <person name="Haas M.W."/>
            <person name="Macchietto M."/>
            <person name="Kono T."/>
            <person name="Duquette J."/>
            <person name="Shao M."/>
        </authorList>
    </citation>
    <scope>NUCLEOTIDE SEQUENCE</scope>
    <source>
        <tissue evidence="1">Fresh leaf tissue</tissue>
    </source>
</reference>
<protein>
    <submittedName>
        <fullName evidence="1">Uncharacterized protein</fullName>
    </submittedName>
</protein>
<reference evidence="1" key="1">
    <citation type="journal article" date="2021" name="bioRxiv">
        <title>Whole Genome Assembly and Annotation of Northern Wild Rice, Zizania palustris L., Supports a Whole Genome Duplication in the Zizania Genus.</title>
        <authorList>
            <person name="Haas M."/>
            <person name="Kono T."/>
            <person name="Macchietto M."/>
            <person name="Millas R."/>
            <person name="McGilp L."/>
            <person name="Shao M."/>
            <person name="Duquette J."/>
            <person name="Hirsch C.N."/>
            <person name="Kimball J."/>
        </authorList>
    </citation>
    <scope>NUCLEOTIDE SEQUENCE</scope>
    <source>
        <tissue evidence="1">Fresh leaf tissue</tissue>
    </source>
</reference>
<evidence type="ECO:0000313" key="1">
    <source>
        <dbReference type="EMBL" id="KAG8047562.1"/>
    </source>
</evidence>
<organism evidence="1 2">
    <name type="scientific">Zizania palustris</name>
    <name type="common">Northern wild rice</name>
    <dbReference type="NCBI Taxonomy" id="103762"/>
    <lineage>
        <taxon>Eukaryota</taxon>
        <taxon>Viridiplantae</taxon>
        <taxon>Streptophyta</taxon>
        <taxon>Embryophyta</taxon>
        <taxon>Tracheophyta</taxon>
        <taxon>Spermatophyta</taxon>
        <taxon>Magnoliopsida</taxon>
        <taxon>Liliopsida</taxon>
        <taxon>Poales</taxon>
        <taxon>Poaceae</taxon>
        <taxon>BOP clade</taxon>
        <taxon>Oryzoideae</taxon>
        <taxon>Oryzeae</taxon>
        <taxon>Zizaniinae</taxon>
        <taxon>Zizania</taxon>
    </lineage>
</organism>
<dbReference type="OrthoDB" id="695655at2759"/>
<accession>A0A8J5RE29</accession>